<proteinExistence type="predicted"/>
<evidence type="ECO:0000256" key="1">
    <source>
        <dbReference type="SAM" id="SignalP"/>
    </source>
</evidence>
<sequence>MKPLKKLAALLVLLLGIFAFTSKTNTAENSNLDLNTIDVLNVLLEQNTSCRPNSNYSFFVETELVEKVRGASTIEAKVFILEKSTGSIAKISDEIIMVPNFKGTQLLENSLSAKKMDNGDEIIETKSDFSLKSLQKFETINNSYIKSTNNLLNLNRSI</sequence>
<protein>
    <submittedName>
        <fullName evidence="2">Uncharacterized protein</fullName>
    </submittedName>
</protein>
<feature type="signal peptide" evidence="1">
    <location>
        <begin position="1"/>
        <end position="27"/>
    </location>
</feature>
<organism evidence="2 3">
    <name type="scientific">Polaribacter marinivivus</name>
    <dbReference type="NCBI Taxonomy" id="1524260"/>
    <lineage>
        <taxon>Bacteria</taxon>
        <taxon>Pseudomonadati</taxon>
        <taxon>Bacteroidota</taxon>
        <taxon>Flavobacteriia</taxon>
        <taxon>Flavobacteriales</taxon>
        <taxon>Flavobacteriaceae</taxon>
    </lineage>
</organism>
<keyword evidence="1" id="KW-0732">Signal</keyword>
<gene>
    <name evidence="2" type="ORF">ACFOWD_03255</name>
</gene>
<evidence type="ECO:0000313" key="2">
    <source>
        <dbReference type="EMBL" id="MFC4267914.1"/>
    </source>
</evidence>
<comment type="caution">
    <text evidence="2">The sequence shown here is derived from an EMBL/GenBank/DDBJ whole genome shotgun (WGS) entry which is preliminary data.</text>
</comment>
<evidence type="ECO:0000313" key="3">
    <source>
        <dbReference type="Proteomes" id="UP001595826"/>
    </source>
</evidence>
<reference evidence="3" key="1">
    <citation type="journal article" date="2019" name="Int. J. Syst. Evol. Microbiol.">
        <title>The Global Catalogue of Microorganisms (GCM) 10K type strain sequencing project: providing services to taxonomists for standard genome sequencing and annotation.</title>
        <authorList>
            <consortium name="The Broad Institute Genomics Platform"/>
            <consortium name="The Broad Institute Genome Sequencing Center for Infectious Disease"/>
            <person name="Wu L."/>
            <person name="Ma J."/>
        </authorList>
    </citation>
    <scope>NUCLEOTIDE SEQUENCE [LARGE SCALE GENOMIC DNA]</scope>
    <source>
        <strain evidence="3">CECT 8655</strain>
    </source>
</reference>
<dbReference type="EMBL" id="JBHSCY010000001">
    <property type="protein sequence ID" value="MFC4267914.1"/>
    <property type="molecule type" value="Genomic_DNA"/>
</dbReference>
<feature type="chain" id="PRO_5045770361" evidence="1">
    <location>
        <begin position="28"/>
        <end position="158"/>
    </location>
</feature>
<dbReference type="Proteomes" id="UP001595826">
    <property type="component" value="Unassembled WGS sequence"/>
</dbReference>
<dbReference type="RefSeq" id="WP_377408070.1">
    <property type="nucleotide sequence ID" value="NZ_JBHSCY010000001.1"/>
</dbReference>
<accession>A0ABV8R938</accession>
<keyword evidence="3" id="KW-1185">Reference proteome</keyword>
<name>A0ABV8R938_9FLAO</name>